<dbReference type="Pfam" id="PF05919">
    <property type="entry name" value="Mitovir_RNA_pol"/>
    <property type="match status" value="2"/>
</dbReference>
<evidence type="ECO:0000256" key="1">
    <source>
        <dbReference type="ARBA" id="ARBA00022484"/>
    </source>
</evidence>
<keyword evidence="5" id="KW-1133">Transmembrane helix</keyword>
<keyword evidence="3" id="KW-0548">Nucleotidyltransferase</keyword>
<dbReference type="SUPFAM" id="SSF56672">
    <property type="entry name" value="DNA/RNA polymerases"/>
    <property type="match status" value="1"/>
</dbReference>
<keyword evidence="2" id="KW-0808">Transferase</keyword>
<keyword evidence="5" id="KW-0812">Transmembrane</keyword>
<evidence type="ECO:0000256" key="5">
    <source>
        <dbReference type="SAM" id="Phobius"/>
    </source>
</evidence>
<sequence>MIITLVLLVSMLALSQQLGLNHVIVLLVSLPVELYAGLLALLLSFRVFQALRRNYSLVRDYSKSVNRLDSRVGNLSARLSELNRGSSPFKNGQKRQASNRAKSANPSWQNGKRPLDYGLKYNFKAISKKVMDSFFKVISKTGSLVSLDRFVERVKVDNDGDVYFRKIVKNPLLQLSVLFKNLGFRMFGAVFLLKGKYPSRIKQLYAFSTHLYNMRRHHGSTYVVKYLKNCQLAIQKALAGSKMSSLNEVDTTLMFPSLSSCGLPKFIPIRDRRLMLVNGSPSVIRWWLTLFSVYRVISIPGKLKLSTITDPLTVSQQAVVEVGQEIIKLINVTKFDTDLLMRQAEFLFIEKASPSGSVSWLGLLADVVALAENGQMQTLLDFTDMTGNHRLSAFIRYLHDNLFANDSRMQVVRSAFTGNAIGKLSIKHEAAGKERVFAMVDIWTQSVLKPLHTMLFAFLKGLPNDGTFDQNAAVMRCHDKVKMSGLSFGYDLTAATDRLPIILQVMILNHISPGLGDKWRDLLIKRGYVLKKFGTYHYAVGQPMGALSSWAMLAVTHHYIAQLAAHRARVAGGGGGPFWTYGETPYALVSGKTWYTGYEVLGDDIVFFEESVALQYLAIMEAIGVPINLSKSVIGKNLTFEFAKVTGHYGQNVSAVSWAMFMSQPSIMGRASIAYQFINKQIVKKGVIRFLETMARQSRYTVGSPNVLFLALGTMFSKAGRLPFFDFLYSVMQKSMGMFNVYQTLLERANIDTLKQAIVRLVQSPGKAVEVPNPLRKKRGWKTDEFALKQTLATVVMGFIHGSNPIQGEYGSTPKPVLPIDPFKDAVLLARQIVKAPVLLIGMPFNSDHLDVLDRAGVFSWDPTKYSMMDTYQRFLHHIFCFFLVLIYDKLIMLYTEIIAQEHDLTGLTLEELMSLVDKITRYKEVTQLYDRAIEKMSGAKTPERDLIDSPLKALEMLLAADDPFGPGQELGHPSISHDDGMVGYLYALERCENLAPEGVIPIGEQDSKSANLAMYGPLKEAPYNIV</sequence>
<dbReference type="EMBL" id="OQ999704">
    <property type="protein sequence ID" value="WMI40068.1"/>
    <property type="molecule type" value="Genomic_RNA"/>
</dbReference>
<feature type="compositionally biased region" description="Polar residues" evidence="4">
    <location>
        <begin position="83"/>
        <end position="110"/>
    </location>
</feature>
<feature type="region of interest" description="Disordered" evidence="4">
    <location>
        <begin position="83"/>
        <end position="111"/>
    </location>
</feature>
<feature type="transmembrane region" description="Helical" evidence="5">
    <location>
        <begin position="25"/>
        <end position="45"/>
    </location>
</feature>
<dbReference type="InterPro" id="IPR043502">
    <property type="entry name" value="DNA/RNA_pol_sf"/>
</dbReference>
<proteinExistence type="predicted"/>
<dbReference type="InterPro" id="IPR008686">
    <property type="entry name" value="RNA_pol_mitovir"/>
</dbReference>
<evidence type="ECO:0000256" key="3">
    <source>
        <dbReference type="ARBA" id="ARBA00022695"/>
    </source>
</evidence>
<dbReference type="PANTHER" id="PTHR34456">
    <property type="entry name" value="MITOVIRUS RNA-DEPENDENT RNA POLYMERASE"/>
    <property type="match status" value="1"/>
</dbReference>
<accession>A0AA51BSA3</accession>
<dbReference type="PANTHER" id="PTHR34456:SF13">
    <property type="entry name" value="REVERSE TRANSCRIPTASE DOMAIN-CONTAINING PROTEIN"/>
    <property type="match status" value="1"/>
</dbReference>
<evidence type="ECO:0000313" key="6">
    <source>
        <dbReference type="EMBL" id="WMI40068.1"/>
    </source>
</evidence>
<evidence type="ECO:0000256" key="2">
    <source>
        <dbReference type="ARBA" id="ARBA00022679"/>
    </source>
</evidence>
<name>A0AA51BSA3_9VIRU</name>
<dbReference type="GO" id="GO:0003968">
    <property type="term" value="F:RNA-directed RNA polymerase activity"/>
    <property type="evidence" value="ECO:0007669"/>
    <property type="project" value="UniProtKB-KW"/>
</dbReference>
<organism evidence="6">
    <name type="scientific">Rhizoctonia cerealis duamitovirus</name>
    <dbReference type="NCBI Taxonomy" id="3068666"/>
    <lineage>
        <taxon>Viruses</taxon>
        <taxon>Riboviria</taxon>
        <taxon>Orthornavirae</taxon>
        <taxon>Lenarviricota</taxon>
        <taxon>Howeltoviricetes</taxon>
        <taxon>Cryppavirales</taxon>
        <taxon>Mitoviridae</taxon>
        <taxon>Duamitovirus</taxon>
    </lineage>
</organism>
<reference evidence="6" key="1">
    <citation type="journal article" date="2023" name="Microbiol. Spectr.">
        <title>Extreme Diversity of Mycoviruses Present in Single Strains of Rhizoctonia cerealis, the Pathogen of Wheat Sharp Eyespot.</title>
        <authorList>
            <person name="Li W."/>
            <person name="Sun H."/>
            <person name="Cao S."/>
            <person name="Zhang A."/>
            <person name="Zhang H."/>
            <person name="Shu Y."/>
            <person name="Chen H."/>
        </authorList>
    </citation>
    <scope>NUCLEOTIDE SEQUENCE</scope>
    <source>
        <strain evidence="6">RcDMV-0942-1</strain>
    </source>
</reference>
<evidence type="ECO:0000256" key="4">
    <source>
        <dbReference type="SAM" id="MobiDB-lite"/>
    </source>
</evidence>
<protein>
    <submittedName>
        <fullName evidence="6">RNA-dependent RNA polymerase</fullName>
    </submittedName>
</protein>
<keyword evidence="1 6" id="KW-0696">RNA-directed RNA polymerase</keyword>
<reference evidence="6" key="2">
    <citation type="submission" date="2023-05" db="EMBL/GenBank/DDBJ databases">
        <authorList>
            <person name="Li W."/>
        </authorList>
    </citation>
    <scope>NUCLEOTIDE SEQUENCE</scope>
    <source>
        <strain evidence="6">RcDMV-0942-1</strain>
    </source>
</reference>
<keyword evidence="5" id="KW-0472">Membrane</keyword>